<feature type="region of interest" description="Disordered" evidence="4">
    <location>
        <begin position="1"/>
        <end position="79"/>
    </location>
</feature>
<evidence type="ECO:0000256" key="4">
    <source>
        <dbReference type="SAM" id="MobiDB-lite"/>
    </source>
</evidence>
<dbReference type="Pfam" id="PF00356">
    <property type="entry name" value="LacI"/>
    <property type="match status" value="1"/>
</dbReference>
<dbReference type="SMART" id="SM00354">
    <property type="entry name" value="HTH_LACI"/>
    <property type="match status" value="1"/>
</dbReference>
<sequence>MSVDGPSGADAPPTPEDSGRHAAAGVSAADGEPSAAGEPDVEPAAGEPDAKPAAGEPDGTPEPPTAGPPTAGKTRRQRSAPTIYDVAQAAGVAPSTVSRTFSRPGRVNSETADRIRKVAAELGYRTNPMARALSTTHTNLLALVVPDITNPVYFEIINGVQDEAGEAGYTVLLVDSRESDRRERESLDRALPIVEGIVLGTSRMSDASIRMIAKQKPMVALNRAVREIPSVVPDNARGVRRALEHLGELGHDPVTYLAGPEASWADGMRWRGLREASLELAVHVRRLGPLAPTVAGGVAGAKAWIQAPTTGVIAYNDLVAIGFIRYVTTHGYQVPGDVSVVGYDNIFAADLVTPPLTTVATPRRALGAAAVRNLIAQIKGAHPRGGPPVVVPVKLVERQSTGPAPHQRTVAANQTGSVLPSR</sequence>
<dbReference type="RefSeq" id="WP_143419031.1">
    <property type="nucleotide sequence ID" value="NZ_VJXR01000043.1"/>
</dbReference>
<evidence type="ECO:0000313" key="6">
    <source>
        <dbReference type="EMBL" id="TRW44482.1"/>
    </source>
</evidence>
<dbReference type="InterPro" id="IPR046335">
    <property type="entry name" value="LacI/GalR-like_sensor"/>
</dbReference>
<proteinExistence type="predicted"/>
<evidence type="ECO:0000259" key="5">
    <source>
        <dbReference type="PROSITE" id="PS50932"/>
    </source>
</evidence>
<dbReference type="SUPFAM" id="SSF47413">
    <property type="entry name" value="lambda repressor-like DNA-binding domains"/>
    <property type="match status" value="1"/>
</dbReference>
<accession>A0A552WNX3</accession>
<dbReference type="InterPro" id="IPR010982">
    <property type="entry name" value="Lambda_DNA-bd_dom_sf"/>
</dbReference>
<dbReference type="InterPro" id="IPR028082">
    <property type="entry name" value="Peripla_BP_I"/>
</dbReference>
<dbReference type="PANTHER" id="PTHR30146:SF109">
    <property type="entry name" value="HTH-TYPE TRANSCRIPTIONAL REGULATOR GALS"/>
    <property type="match status" value="1"/>
</dbReference>
<name>A0A552WNX3_9MICO</name>
<dbReference type="Pfam" id="PF13377">
    <property type="entry name" value="Peripla_BP_3"/>
    <property type="match status" value="1"/>
</dbReference>
<keyword evidence="3" id="KW-0804">Transcription</keyword>
<dbReference type="SUPFAM" id="SSF53822">
    <property type="entry name" value="Periplasmic binding protein-like I"/>
    <property type="match status" value="1"/>
</dbReference>
<evidence type="ECO:0000313" key="7">
    <source>
        <dbReference type="Proteomes" id="UP000318693"/>
    </source>
</evidence>
<dbReference type="Proteomes" id="UP000318693">
    <property type="component" value="Unassembled WGS sequence"/>
</dbReference>
<dbReference type="Gene3D" id="3.40.50.2300">
    <property type="match status" value="2"/>
</dbReference>
<keyword evidence="2 6" id="KW-0238">DNA-binding</keyword>
<dbReference type="CDD" id="cd06267">
    <property type="entry name" value="PBP1_LacI_sugar_binding-like"/>
    <property type="match status" value="1"/>
</dbReference>
<dbReference type="PROSITE" id="PS50932">
    <property type="entry name" value="HTH_LACI_2"/>
    <property type="match status" value="1"/>
</dbReference>
<feature type="domain" description="HTH lacI-type" evidence="5">
    <location>
        <begin position="81"/>
        <end position="135"/>
    </location>
</feature>
<gene>
    <name evidence="6" type="ORF">FJ693_13485</name>
</gene>
<feature type="region of interest" description="Disordered" evidence="4">
    <location>
        <begin position="400"/>
        <end position="422"/>
    </location>
</feature>
<evidence type="ECO:0000256" key="3">
    <source>
        <dbReference type="ARBA" id="ARBA00023163"/>
    </source>
</evidence>
<dbReference type="PANTHER" id="PTHR30146">
    <property type="entry name" value="LACI-RELATED TRANSCRIPTIONAL REPRESSOR"/>
    <property type="match status" value="1"/>
</dbReference>
<keyword evidence="7" id="KW-1185">Reference proteome</keyword>
<reference evidence="6 7" key="1">
    <citation type="submission" date="2019-07" db="EMBL/GenBank/DDBJ databases">
        <title>Georgenia wutianyii sp. nov. and Georgenia *** sp. nov. isolated from plateau pika (Ochotona curzoniae) in the Qinghai-Tibet plateau of China.</title>
        <authorList>
            <person name="Tian Z."/>
        </authorList>
    </citation>
    <scope>NUCLEOTIDE SEQUENCE [LARGE SCALE GENOMIC DNA]</scope>
    <source>
        <strain evidence="6 7">Z446</strain>
    </source>
</reference>
<dbReference type="InterPro" id="IPR000843">
    <property type="entry name" value="HTH_LacI"/>
</dbReference>
<keyword evidence="1" id="KW-0805">Transcription regulation</keyword>
<protein>
    <submittedName>
        <fullName evidence="6">LacI family DNA-binding transcriptional regulator</fullName>
    </submittedName>
</protein>
<dbReference type="AlphaFoldDB" id="A0A552WNX3"/>
<evidence type="ECO:0000256" key="2">
    <source>
        <dbReference type="ARBA" id="ARBA00023125"/>
    </source>
</evidence>
<organism evidence="6 7">
    <name type="scientific">Georgenia yuyongxinii</name>
    <dbReference type="NCBI Taxonomy" id="2589797"/>
    <lineage>
        <taxon>Bacteria</taxon>
        <taxon>Bacillati</taxon>
        <taxon>Actinomycetota</taxon>
        <taxon>Actinomycetes</taxon>
        <taxon>Micrococcales</taxon>
        <taxon>Bogoriellaceae</taxon>
        <taxon>Georgenia</taxon>
    </lineage>
</organism>
<dbReference type="GO" id="GO:0003700">
    <property type="term" value="F:DNA-binding transcription factor activity"/>
    <property type="evidence" value="ECO:0007669"/>
    <property type="project" value="TreeGrafter"/>
</dbReference>
<comment type="caution">
    <text evidence="6">The sequence shown here is derived from an EMBL/GenBank/DDBJ whole genome shotgun (WGS) entry which is preliminary data.</text>
</comment>
<feature type="region of interest" description="Disordered" evidence="4">
    <location>
        <begin position="90"/>
        <end position="109"/>
    </location>
</feature>
<dbReference type="EMBL" id="VJXR01000043">
    <property type="protein sequence ID" value="TRW44482.1"/>
    <property type="molecule type" value="Genomic_DNA"/>
</dbReference>
<evidence type="ECO:0000256" key="1">
    <source>
        <dbReference type="ARBA" id="ARBA00023015"/>
    </source>
</evidence>
<dbReference type="CDD" id="cd01392">
    <property type="entry name" value="HTH_LacI"/>
    <property type="match status" value="1"/>
</dbReference>
<dbReference type="GO" id="GO:0000976">
    <property type="term" value="F:transcription cis-regulatory region binding"/>
    <property type="evidence" value="ECO:0007669"/>
    <property type="project" value="TreeGrafter"/>
</dbReference>
<dbReference type="Gene3D" id="1.10.260.40">
    <property type="entry name" value="lambda repressor-like DNA-binding domains"/>
    <property type="match status" value="1"/>
</dbReference>
<feature type="compositionally biased region" description="Polar residues" evidence="4">
    <location>
        <begin position="410"/>
        <end position="422"/>
    </location>
</feature>